<feature type="compositionally biased region" description="Pro residues" evidence="1">
    <location>
        <begin position="157"/>
        <end position="166"/>
    </location>
</feature>
<feature type="compositionally biased region" description="Low complexity" evidence="1">
    <location>
        <begin position="60"/>
        <end position="85"/>
    </location>
</feature>
<protein>
    <submittedName>
        <fullName evidence="3">Proline-rich protein 2-like</fullName>
    </submittedName>
</protein>
<keyword evidence="2" id="KW-1185">Reference proteome</keyword>
<dbReference type="RefSeq" id="XP_035670280.1">
    <property type="nucleotide sequence ID" value="XM_035814387.1"/>
</dbReference>
<dbReference type="Proteomes" id="UP000001554">
    <property type="component" value="Chromosome 3"/>
</dbReference>
<reference evidence="2" key="1">
    <citation type="journal article" date="2020" name="Nat. Ecol. Evol.">
        <title>Deeply conserved synteny resolves early events in vertebrate evolution.</title>
        <authorList>
            <person name="Simakov O."/>
            <person name="Marletaz F."/>
            <person name="Yue J.X."/>
            <person name="O'Connell B."/>
            <person name="Jenkins J."/>
            <person name="Brandt A."/>
            <person name="Calef R."/>
            <person name="Tung C.H."/>
            <person name="Huang T.K."/>
            <person name="Schmutz J."/>
            <person name="Satoh N."/>
            <person name="Yu J.K."/>
            <person name="Putnam N.H."/>
            <person name="Green R.E."/>
            <person name="Rokhsar D.S."/>
        </authorList>
    </citation>
    <scope>NUCLEOTIDE SEQUENCE [LARGE SCALE GENOMIC DNA]</scope>
    <source>
        <strain evidence="2">S238N-H82</strain>
    </source>
</reference>
<dbReference type="KEGG" id="bfo:118411895"/>
<feature type="compositionally biased region" description="Basic and acidic residues" evidence="1">
    <location>
        <begin position="141"/>
        <end position="151"/>
    </location>
</feature>
<evidence type="ECO:0000313" key="2">
    <source>
        <dbReference type="Proteomes" id="UP000001554"/>
    </source>
</evidence>
<feature type="region of interest" description="Disordered" evidence="1">
    <location>
        <begin position="17"/>
        <end position="296"/>
    </location>
</feature>
<feature type="compositionally biased region" description="Basic and acidic residues" evidence="1">
    <location>
        <begin position="213"/>
        <end position="238"/>
    </location>
</feature>
<feature type="non-terminal residue" evidence="3">
    <location>
        <position position="1"/>
    </location>
</feature>
<evidence type="ECO:0000256" key="1">
    <source>
        <dbReference type="SAM" id="MobiDB-lite"/>
    </source>
</evidence>
<name>A0A9J7MK76_BRAFL</name>
<feature type="compositionally biased region" description="Pro residues" evidence="1">
    <location>
        <begin position="189"/>
        <end position="200"/>
    </location>
</feature>
<accession>A0A9J7MK76</accession>
<gene>
    <name evidence="3" type="primary">LOC118411895</name>
</gene>
<dbReference type="AlphaFoldDB" id="A0A9J7MK76"/>
<feature type="compositionally biased region" description="Low complexity" evidence="1">
    <location>
        <begin position="110"/>
        <end position="119"/>
    </location>
</feature>
<evidence type="ECO:0000313" key="3">
    <source>
        <dbReference type="RefSeq" id="XP_035670280.1"/>
    </source>
</evidence>
<dbReference type="GeneID" id="118411895"/>
<sequence length="296" mass="31316">QVATVTGTQGTLSVLIGTRPAPSQSTRPRALPIPRVTGRGSFLLRSRLTGARPQTRRGCPSRNPRISRPSRSPRISRSPRTSRPSHTTLPGTPNPISPPGLSGRSLRGDPSSSPAPTRRTGPRPGGTRAPFRGSGPASPQRDQRPLLEHPDWAPSGEPEPLPPYGPGNPHDVPGNPPMEAGIPANLPMKPEPYPDFPAPEVPNNNTNTGKLADSLHPDLSRAERSLPGGTEHEARRLADLPPQGDPEPRPEADPRAPNPGEAGGATGEAGPPVLERMRHGKAPRTRGNKGMAAKLY</sequence>
<feature type="compositionally biased region" description="Basic residues" evidence="1">
    <location>
        <begin position="278"/>
        <end position="287"/>
    </location>
</feature>
<reference evidence="3" key="2">
    <citation type="submission" date="2025-08" db="UniProtKB">
        <authorList>
            <consortium name="RefSeq"/>
        </authorList>
    </citation>
    <scope>IDENTIFICATION</scope>
    <source>
        <strain evidence="3">S238N-H82</strain>
        <tissue evidence="3">Testes</tissue>
    </source>
</reference>
<organism evidence="2 3">
    <name type="scientific">Branchiostoma floridae</name>
    <name type="common">Florida lancelet</name>
    <name type="synonym">Amphioxus</name>
    <dbReference type="NCBI Taxonomy" id="7739"/>
    <lineage>
        <taxon>Eukaryota</taxon>
        <taxon>Metazoa</taxon>
        <taxon>Chordata</taxon>
        <taxon>Cephalochordata</taxon>
        <taxon>Leptocardii</taxon>
        <taxon>Amphioxiformes</taxon>
        <taxon>Branchiostomatidae</taxon>
        <taxon>Branchiostoma</taxon>
    </lineage>
</organism>
<proteinExistence type="predicted"/>